<keyword evidence="3" id="KW-1185">Reference proteome</keyword>
<evidence type="ECO:0000256" key="1">
    <source>
        <dbReference type="SAM" id="Phobius"/>
    </source>
</evidence>
<name>A0A1G7GY42_9PROT</name>
<dbReference type="AlphaFoldDB" id="A0A1G7GY42"/>
<evidence type="ECO:0000313" key="2">
    <source>
        <dbReference type="EMBL" id="SDE93076.1"/>
    </source>
</evidence>
<organism evidence="2 3">
    <name type="scientific">Rhodospira trueperi</name>
    <dbReference type="NCBI Taxonomy" id="69960"/>
    <lineage>
        <taxon>Bacteria</taxon>
        <taxon>Pseudomonadati</taxon>
        <taxon>Pseudomonadota</taxon>
        <taxon>Alphaproteobacteria</taxon>
        <taxon>Rhodospirillales</taxon>
        <taxon>Rhodospirillaceae</taxon>
        <taxon>Rhodospira</taxon>
    </lineage>
</organism>
<keyword evidence="1" id="KW-1133">Transmembrane helix</keyword>
<sequence length="245" mass="25451">MIPADDRIDSSVSWSLRRTGDDESLFFSPLRPFGGRGSGPTTWSSGGMFTPSIRAACLGLVLLLGPLAGPAVAHNMKVFATVEAGEVSGYGFFVGGGRARNAAVTATTGDGRIVFEGRTDAEGRFSFTPEGPAPQAVTVTLKVGDGHMASITLDGARFGAVAAPEAAAVTTPAPQDLPDPPEERLVALVEARVEAAVARQIRPLLEAQAEAEARIRVKDIAGGLGMILGLVGIALWALSRRREST</sequence>
<evidence type="ECO:0000313" key="3">
    <source>
        <dbReference type="Proteomes" id="UP000199412"/>
    </source>
</evidence>
<proteinExistence type="predicted"/>
<protein>
    <submittedName>
        <fullName evidence="2">Nickel transport protein</fullName>
    </submittedName>
</protein>
<dbReference type="STRING" id="69960.SAMN05421720_11654"/>
<keyword evidence="1" id="KW-0472">Membrane</keyword>
<keyword evidence="1" id="KW-0812">Transmembrane</keyword>
<feature type="transmembrane region" description="Helical" evidence="1">
    <location>
        <begin position="220"/>
        <end position="238"/>
    </location>
</feature>
<reference evidence="2 3" key="1">
    <citation type="submission" date="2016-10" db="EMBL/GenBank/DDBJ databases">
        <authorList>
            <person name="de Groot N.N."/>
        </authorList>
    </citation>
    <scope>NUCLEOTIDE SEQUENCE [LARGE SCALE GENOMIC DNA]</scope>
    <source>
        <strain evidence="2 3">ATCC 700224</strain>
    </source>
</reference>
<gene>
    <name evidence="2" type="ORF">SAMN05421720_11654</name>
</gene>
<accession>A0A1G7GY42</accession>
<dbReference type="EMBL" id="FNAP01000016">
    <property type="protein sequence ID" value="SDE93076.1"/>
    <property type="molecule type" value="Genomic_DNA"/>
</dbReference>
<dbReference type="Proteomes" id="UP000199412">
    <property type="component" value="Unassembled WGS sequence"/>
</dbReference>